<dbReference type="EMBL" id="CM039436">
    <property type="protein sequence ID" value="KAI4315547.1"/>
    <property type="molecule type" value="Genomic_DNA"/>
</dbReference>
<protein>
    <submittedName>
        <fullName evidence="1">Uncharacterized protein</fullName>
    </submittedName>
</protein>
<organism evidence="1 2">
    <name type="scientific">Bauhinia variegata</name>
    <name type="common">Purple orchid tree</name>
    <name type="synonym">Phanera variegata</name>
    <dbReference type="NCBI Taxonomy" id="167791"/>
    <lineage>
        <taxon>Eukaryota</taxon>
        <taxon>Viridiplantae</taxon>
        <taxon>Streptophyta</taxon>
        <taxon>Embryophyta</taxon>
        <taxon>Tracheophyta</taxon>
        <taxon>Spermatophyta</taxon>
        <taxon>Magnoliopsida</taxon>
        <taxon>eudicotyledons</taxon>
        <taxon>Gunneridae</taxon>
        <taxon>Pentapetalae</taxon>
        <taxon>rosids</taxon>
        <taxon>fabids</taxon>
        <taxon>Fabales</taxon>
        <taxon>Fabaceae</taxon>
        <taxon>Cercidoideae</taxon>
        <taxon>Cercideae</taxon>
        <taxon>Bauhiniinae</taxon>
        <taxon>Bauhinia</taxon>
    </lineage>
</organism>
<reference evidence="1 2" key="1">
    <citation type="journal article" date="2022" name="DNA Res.">
        <title>Chromosomal-level genome assembly of the orchid tree Bauhinia variegata (Leguminosae; Cercidoideae) supports the allotetraploid origin hypothesis of Bauhinia.</title>
        <authorList>
            <person name="Zhong Y."/>
            <person name="Chen Y."/>
            <person name="Zheng D."/>
            <person name="Pang J."/>
            <person name="Liu Y."/>
            <person name="Luo S."/>
            <person name="Meng S."/>
            <person name="Qian L."/>
            <person name="Wei D."/>
            <person name="Dai S."/>
            <person name="Zhou R."/>
        </authorList>
    </citation>
    <scope>NUCLEOTIDE SEQUENCE [LARGE SCALE GENOMIC DNA]</scope>
    <source>
        <strain evidence="1">BV-YZ2020</strain>
    </source>
</reference>
<name>A0ACB9LXF7_BAUVA</name>
<sequence>MGNCSHKGVTATGESHHSIRILTDSGALLQFKAPKSVGQVLQHYPGYGIFLQGHRASSPLPDQENLSYGLFYYLLPLRNSVSEQVQVGRTEEAERTNEKSMGAAAASNNVESFPNGSAFQVLPSAGDGIWRVKLVMDTRQLEEILSEQVNTEALIEKMRMAATASSTSPARGHTMTASACSWRPGWKPNLFNDAKSIKSTTVD</sequence>
<dbReference type="Proteomes" id="UP000828941">
    <property type="component" value="Chromosome 11"/>
</dbReference>
<comment type="caution">
    <text evidence="1">The sequence shown here is derived from an EMBL/GenBank/DDBJ whole genome shotgun (WGS) entry which is preliminary data.</text>
</comment>
<proteinExistence type="predicted"/>
<keyword evidence="2" id="KW-1185">Reference proteome</keyword>
<gene>
    <name evidence="1" type="ORF">L6164_028344</name>
</gene>
<accession>A0ACB9LXF7</accession>
<evidence type="ECO:0000313" key="2">
    <source>
        <dbReference type="Proteomes" id="UP000828941"/>
    </source>
</evidence>
<evidence type="ECO:0000313" key="1">
    <source>
        <dbReference type="EMBL" id="KAI4315547.1"/>
    </source>
</evidence>